<protein>
    <submittedName>
        <fullName evidence="1">Uncharacterized protein</fullName>
    </submittedName>
</protein>
<organism evidence="1">
    <name type="scientific">Brassica oleracea</name>
    <name type="common">Wild cabbage</name>
    <dbReference type="NCBI Taxonomy" id="3712"/>
    <lineage>
        <taxon>Eukaryota</taxon>
        <taxon>Viridiplantae</taxon>
        <taxon>Streptophyta</taxon>
        <taxon>Embryophyta</taxon>
        <taxon>Tracheophyta</taxon>
        <taxon>Spermatophyta</taxon>
        <taxon>Magnoliopsida</taxon>
        <taxon>eudicotyledons</taxon>
        <taxon>Gunneridae</taxon>
        <taxon>Pentapetalae</taxon>
        <taxon>rosids</taxon>
        <taxon>malvids</taxon>
        <taxon>Brassicales</taxon>
        <taxon>Brassicaceae</taxon>
        <taxon>Brassiceae</taxon>
        <taxon>Brassica</taxon>
    </lineage>
</organism>
<sequence length="34" mass="4295">MFFSVILCFFRITNDDFLWLIYDVVIYMFLYSMQ</sequence>
<reference evidence="1" key="1">
    <citation type="submission" date="2018-11" db="EMBL/GenBank/DDBJ databases">
        <authorList>
            <consortium name="Genoscope - CEA"/>
            <person name="William W."/>
        </authorList>
    </citation>
    <scope>NUCLEOTIDE SEQUENCE</scope>
</reference>
<gene>
    <name evidence="1" type="ORF">BOLC2T08830H</name>
</gene>
<accession>A0A3P6DPZ2</accession>
<dbReference type="EMBL" id="LR031874">
    <property type="protein sequence ID" value="VDD22652.1"/>
    <property type="molecule type" value="Genomic_DNA"/>
</dbReference>
<proteinExistence type="predicted"/>
<name>A0A3P6DPZ2_BRAOL</name>
<evidence type="ECO:0000313" key="1">
    <source>
        <dbReference type="EMBL" id="VDD22652.1"/>
    </source>
</evidence>
<dbReference type="AlphaFoldDB" id="A0A3P6DPZ2"/>